<dbReference type="Pfam" id="PF12072">
    <property type="entry name" value="RNase_Y_N"/>
    <property type="match status" value="1"/>
</dbReference>
<comment type="function">
    <text evidence="5">Endoribonuclease that initiates mRNA decay.</text>
</comment>
<dbReference type="GO" id="GO:0006402">
    <property type="term" value="P:mRNA catabolic process"/>
    <property type="evidence" value="ECO:0007669"/>
    <property type="project" value="UniProtKB-UniRule"/>
</dbReference>
<dbReference type="EMBL" id="DYUC01000082">
    <property type="protein sequence ID" value="HJG87015.1"/>
    <property type="molecule type" value="Genomic_DNA"/>
</dbReference>
<organism evidence="9 10">
    <name type="scientific">Pseudoflavonifractor capillosus</name>
    <dbReference type="NCBI Taxonomy" id="106588"/>
    <lineage>
        <taxon>Bacteria</taxon>
        <taxon>Bacillati</taxon>
        <taxon>Bacillota</taxon>
        <taxon>Clostridia</taxon>
        <taxon>Eubacteriales</taxon>
        <taxon>Oscillospiraceae</taxon>
        <taxon>Pseudoflavonifractor</taxon>
    </lineage>
</organism>
<dbReference type="Pfam" id="PF00013">
    <property type="entry name" value="KH_1"/>
    <property type="match status" value="1"/>
</dbReference>
<dbReference type="InterPro" id="IPR006674">
    <property type="entry name" value="HD_domain"/>
</dbReference>
<gene>
    <name evidence="5 9" type="primary">rny</name>
    <name evidence="9" type="ORF">K8V01_08350</name>
</gene>
<dbReference type="InterPro" id="IPR006675">
    <property type="entry name" value="HDIG_dom"/>
</dbReference>
<comment type="similarity">
    <text evidence="5">Belongs to the RNase Y family.</text>
</comment>
<dbReference type="PROSITE" id="PS51831">
    <property type="entry name" value="HD"/>
    <property type="match status" value="1"/>
</dbReference>
<keyword evidence="4 5" id="KW-0694">RNA-binding</keyword>
<dbReference type="Pfam" id="PF01966">
    <property type="entry name" value="HD"/>
    <property type="match status" value="1"/>
</dbReference>
<dbReference type="CDD" id="cd22431">
    <property type="entry name" value="KH-I_RNaseY"/>
    <property type="match status" value="1"/>
</dbReference>
<dbReference type="InterPro" id="IPR004087">
    <property type="entry name" value="KH_dom"/>
</dbReference>
<dbReference type="GO" id="GO:0016787">
    <property type="term" value="F:hydrolase activity"/>
    <property type="evidence" value="ECO:0007669"/>
    <property type="project" value="UniProtKB-KW"/>
</dbReference>
<sequence length="520" mass="58427">MGQIAVWLCIVIAVLAAAIAGGLAFFLGFTYRKNKAEAEIGSAEQEAKRIVSDAIKSAEARKKEIVLEGKDELHRLRDESEKELNNRRKEIQHQERRVLQKEESLEKKLESMERKENQIDQKNKKAEERLKEAEAVKKSQFDMLEKISNFTVDQAKEYLLNNLESELTHEKAVKIREFEQQTKEDADKSAREIIALAIQRCAADHVSEAAISVVPLPNDEMKGRIIGREGRNIRAIETLTGVDLIIDDTPEAITLSSFEPVRREVARIALEKLIADGRIHPTRIEETVEKARREVESTIKQEGERAVLEVGVNGIHHELVKLLGRLRYRTSYGQNVLNHSIEVAFLSGMMASELGLDPTVAKRAGLLHDIGKALDHEMEGSHVQIGVEVARKYRESEAVIHAIAAHHGDVEAKTVIACIVQAADAISAARPGARRENLENYIKRLEKLEEVASSFDGVESCYAIQAGREIRVMVKPEKVSDEQMTLLARDICKKIEADLDYPGTIKVNMIRESRTVDYAK</sequence>
<dbReference type="InterPro" id="IPR003607">
    <property type="entry name" value="HD/PDEase_dom"/>
</dbReference>
<dbReference type="PROSITE" id="PS50084">
    <property type="entry name" value="KH_TYPE_1"/>
    <property type="match status" value="1"/>
</dbReference>
<dbReference type="HAMAP" id="MF_00335">
    <property type="entry name" value="RNase_Y"/>
    <property type="match status" value="1"/>
</dbReference>
<accession>A0A921MMI6</accession>
<evidence type="ECO:0000313" key="10">
    <source>
        <dbReference type="Proteomes" id="UP000760668"/>
    </source>
</evidence>
<dbReference type="PANTHER" id="PTHR12826:SF15">
    <property type="entry name" value="RIBONUCLEASE Y"/>
    <property type="match status" value="1"/>
</dbReference>
<dbReference type="SMART" id="SM00471">
    <property type="entry name" value="HDc"/>
    <property type="match status" value="1"/>
</dbReference>
<dbReference type="GO" id="GO:0003723">
    <property type="term" value="F:RNA binding"/>
    <property type="evidence" value="ECO:0007669"/>
    <property type="project" value="UniProtKB-UniRule"/>
</dbReference>
<keyword evidence="3 5" id="KW-0378">Hydrolase</keyword>
<name>A0A921MMI6_9FIRM</name>
<comment type="caution">
    <text evidence="9">The sequence shown here is derived from an EMBL/GenBank/DDBJ whole genome shotgun (WGS) entry which is preliminary data.</text>
</comment>
<dbReference type="PANTHER" id="PTHR12826">
    <property type="entry name" value="RIBONUCLEASE Y"/>
    <property type="match status" value="1"/>
</dbReference>
<dbReference type="SUPFAM" id="SSF54791">
    <property type="entry name" value="Eukaryotic type KH-domain (KH-domain type I)"/>
    <property type="match status" value="1"/>
</dbReference>
<dbReference type="RefSeq" id="WP_304248078.1">
    <property type="nucleotide sequence ID" value="NZ_DYUC01000082.1"/>
</dbReference>
<dbReference type="GO" id="GO:0004521">
    <property type="term" value="F:RNA endonuclease activity"/>
    <property type="evidence" value="ECO:0007669"/>
    <property type="project" value="UniProtKB-UniRule"/>
</dbReference>
<keyword evidence="2 5" id="KW-0255">Endonuclease</keyword>
<reference evidence="9" key="1">
    <citation type="journal article" date="2021" name="PeerJ">
        <title>Extensive microbial diversity within the chicken gut microbiome revealed by metagenomics and culture.</title>
        <authorList>
            <person name="Gilroy R."/>
            <person name="Ravi A."/>
            <person name="Getino M."/>
            <person name="Pursley I."/>
            <person name="Horton D.L."/>
            <person name="Alikhan N.F."/>
            <person name="Baker D."/>
            <person name="Gharbi K."/>
            <person name="Hall N."/>
            <person name="Watson M."/>
            <person name="Adriaenssens E.M."/>
            <person name="Foster-Nyarko E."/>
            <person name="Jarju S."/>
            <person name="Secka A."/>
            <person name="Antonio M."/>
            <person name="Oren A."/>
            <person name="Chaudhuri R.R."/>
            <person name="La Ragione R."/>
            <person name="Hildebrand F."/>
            <person name="Pallen M.J."/>
        </authorList>
    </citation>
    <scope>NUCLEOTIDE SEQUENCE</scope>
    <source>
        <strain evidence="9">CHK179-5677</strain>
    </source>
</reference>
<feature type="domain" description="HD" evidence="8">
    <location>
        <begin position="336"/>
        <end position="429"/>
    </location>
</feature>
<evidence type="ECO:0000256" key="1">
    <source>
        <dbReference type="ARBA" id="ARBA00022722"/>
    </source>
</evidence>
<keyword evidence="1 5" id="KW-0540">Nuclease</keyword>
<evidence type="ECO:0000259" key="8">
    <source>
        <dbReference type="PROSITE" id="PS51831"/>
    </source>
</evidence>
<reference evidence="9" key="2">
    <citation type="submission" date="2021-09" db="EMBL/GenBank/DDBJ databases">
        <authorList>
            <person name="Gilroy R."/>
        </authorList>
    </citation>
    <scope>NUCLEOTIDE SEQUENCE</scope>
    <source>
        <strain evidence="9">CHK179-5677</strain>
    </source>
</reference>
<dbReference type="InterPro" id="IPR004088">
    <property type="entry name" value="KH_dom_type_1"/>
</dbReference>
<dbReference type="InterPro" id="IPR036612">
    <property type="entry name" value="KH_dom_type_1_sf"/>
</dbReference>
<feature type="region of interest" description="Disordered" evidence="7">
    <location>
        <begin position="95"/>
        <end position="125"/>
    </location>
</feature>
<dbReference type="SUPFAM" id="SSF109604">
    <property type="entry name" value="HD-domain/PDEase-like"/>
    <property type="match status" value="1"/>
</dbReference>
<evidence type="ECO:0000256" key="7">
    <source>
        <dbReference type="SAM" id="MobiDB-lite"/>
    </source>
</evidence>
<proteinExistence type="inferred from homology"/>
<dbReference type="GO" id="GO:0005886">
    <property type="term" value="C:plasma membrane"/>
    <property type="evidence" value="ECO:0007669"/>
    <property type="project" value="UniProtKB-UniRule"/>
</dbReference>
<dbReference type="AlphaFoldDB" id="A0A921MMI6"/>
<dbReference type="InterPro" id="IPR017705">
    <property type="entry name" value="Ribonuclease_Y"/>
</dbReference>
<dbReference type="InterPro" id="IPR022711">
    <property type="entry name" value="RNase_Y_N"/>
</dbReference>
<evidence type="ECO:0000256" key="5">
    <source>
        <dbReference type="HAMAP-Rule" id="MF_00335"/>
    </source>
</evidence>
<dbReference type="NCBIfam" id="TIGR00277">
    <property type="entry name" value="HDIG"/>
    <property type="match status" value="1"/>
</dbReference>
<dbReference type="Gene3D" id="3.30.1370.10">
    <property type="entry name" value="K Homology domain, type 1"/>
    <property type="match status" value="1"/>
</dbReference>
<dbReference type="CDD" id="cd00077">
    <property type="entry name" value="HDc"/>
    <property type="match status" value="1"/>
</dbReference>
<dbReference type="EC" id="3.1.-.-" evidence="5 6"/>
<evidence type="ECO:0000256" key="2">
    <source>
        <dbReference type="ARBA" id="ARBA00022759"/>
    </source>
</evidence>
<dbReference type="Gene3D" id="1.10.3210.10">
    <property type="entry name" value="Hypothetical protein af1432"/>
    <property type="match status" value="1"/>
</dbReference>
<dbReference type="NCBIfam" id="TIGR03319">
    <property type="entry name" value="RNase_Y"/>
    <property type="match status" value="1"/>
</dbReference>
<evidence type="ECO:0000256" key="4">
    <source>
        <dbReference type="ARBA" id="ARBA00022884"/>
    </source>
</evidence>
<evidence type="ECO:0000256" key="6">
    <source>
        <dbReference type="NCBIfam" id="TIGR03319"/>
    </source>
</evidence>
<dbReference type="FunFam" id="1.10.3210.10:FF:000003">
    <property type="entry name" value="Ribonuclease Y"/>
    <property type="match status" value="1"/>
</dbReference>
<protein>
    <recommendedName>
        <fullName evidence="5 6">Ribonuclease Y</fullName>
        <shortName evidence="5">RNase Y</shortName>
        <ecNumber evidence="5 6">3.1.-.-</ecNumber>
    </recommendedName>
</protein>
<dbReference type="SMART" id="SM00322">
    <property type="entry name" value="KH"/>
    <property type="match status" value="1"/>
</dbReference>
<evidence type="ECO:0000256" key="3">
    <source>
        <dbReference type="ARBA" id="ARBA00022801"/>
    </source>
</evidence>
<evidence type="ECO:0000313" key="9">
    <source>
        <dbReference type="EMBL" id="HJG87015.1"/>
    </source>
</evidence>
<dbReference type="Proteomes" id="UP000760668">
    <property type="component" value="Unassembled WGS sequence"/>
</dbReference>